<proteinExistence type="predicted"/>
<protein>
    <submittedName>
        <fullName evidence="2">Uncharacterized protein</fullName>
    </submittedName>
</protein>
<organism evidence="2 3">
    <name type="scientific">Vibrio phage ValKK3</name>
    <dbReference type="NCBI Taxonomy" id="1610855"/>
    <lineage>
        <taxon>Viruses</taxon>
        <taxon>Duplodnaviria</taxon>
        <taxon>Heunggongvirae</taxon>
        <taxon>Uroviricota</taxon>
        <taxon>Caudoviricetes</taxon>
        <taxon>Pantevenvirales</taxon>
        <taxon>Straboviridae</taxon>
        <taxon>Schizotequatrovirus</taxon>
        <taxon>Schizotequatrovirus valkk3</taxon>
    </lineage>
</organism>
<evidence type="ECO:0000256" key="1">
    <source>
        <dbReference type="SAM" id="MobiDB-lite"/>
    </source>
</evidence>
<dbReference type="GeneID" id="26628663"/>
<dbReference type="RefSeq" id="YP_009201440.1">
    <property type="nucleotide sequence ID" value="NC_028829.1"/>
</dbReference>
<keyword evidence="3" id="KW-1185">Reference proteome</keyword>
<feature type="compositionally biased region" description="Basic and acidic residues" evidence="1">
    <location>
        <begin position="53"/>
        <end position="67"/>
    </location>
</feature>
<feature type="region of interest" description="Disordered" evidence="1">
    <location>
        <begin position="1"/>
        <end position="77"/>
    </location>
</feature>
<dbReference type="Proteomes" id="UP000202888">
    <property type="component" value="Segment"/>
</dbReference>
<sequence>MKNIHQKTHAREGRGSGNGYNENWRNAPLWKNIGPNAEKIKKEAETEDAEKDEEVKKPSLDELSQRERMRRLQSIAH</sequence>
<accession>A0A0D4DC82</accession>
<evidence type="ECO:0000313" key="2">
    <source>
        <dbReference type="EMBL" id="AJT61178.1"/>
    </source>
</evidence>
<dbReference type="EMBL" id="KP671755">
    <property type="protein sequence ID" value="AJT61178.1"/>
    <property type="molecule type" value="Genomic_DNA"/>
</dbReference>
<dbReference type="OrthoDB" id="28709at10239"/>
<evidence type="ECO:0000313" key="3">
    <source>
        <dbReference type="Proteomes" id="UP000202888"/>
    </source>
</evidence>
<dbReference type="KEGG" id="vg:26628663"/>
<name>A0A0D4DC82_9CAUD</name>
<reference evidence="2 3" key="1">
    <citation type="journal article" date="2016" name="Genom Data">
        <title>Complete genome sequence of a giant Vibrio phage ValKK3 infecting Vibrio alginolyticus.</title>
        <authorList>
            <person name="Lal T.M."/>
            <person name="Sano M."/>
            <person name="Hatai K."/>
            <person name="Ransangan J."/>
        </authorList>
    </citation>
    <scope>NUCLEOTIDE SEQUENCE [LARGE SCALE GENOMIC DNA]</scope>
</reference>